<feature type="region of interest" description="Disordered" evidence="1">
    <location>
        <begin position="120"/>
        <end position="168"/>
    </location>
</feature>
<comment type="caution">
    <text evidence="5">The sequence shown here is derived from an EMBL/GenBank/DDBJ whole genome shotgun (WGS) entry which is preliminary data.</text>
</comment>
<reference evidence="5" key="1">
    <citation type="submission" date="2020-10" db="EMBL/GenBank/DDBJ databases">
        <authorList>
            <person name="Gilroy R."/>
        </authorList>
    </citation>
    <scope>NUCLEOTIDE SEQUENCE</scope>
    <source>
        <strain evidence="5">CHK193-30670</strain>
    </source>
</reference>
<evidence type="ECO:0000256" key="2">
    <source>
        <dbReference type="SAM" id="Phobius"/>
    </source>
</evidence>
<dbReference type="SMART" id="SM00635">
    <property type="entry name" value="BID_2"/>
    <property type="match status" value="1"/>
</dbReference>
<dbReference type="Proteomes" id="UP000824074">
    <property type="component" value="Unassembled WGS sequence"/>
</dbReference>
<keyword evidence="2" id="KW-0812">Transmembrane</keyword>
<accession>A0A9D1LI01</accession>
<feature type="signal peptide" evidence="3">
    <location>
        <begin position="1"/>
        <end position="24"/>
    </location>
</feature>
<feature type="chain" id="PRO_5039325198" evidence="3">
    <location>
        <begin position="25"/>
        <end position="519"/>
    </location>
</feature>
<organism evidence="5 6">
    <name type="scientific">Candidatus Aphodocola excrementigallinarum</name>
    <dbReference type="NCBI Taxonomy" id="2840670"/>
    <lineage>
        <taxon>Bacteria</taxon>
        <taxon>Bacillati</taxon>
        <taxon>Bacillota</taxon>
        <taxon>Bacilli</taxon>
        <taxon>Candidatus Aphodocola</taxon>
    </lineage>
</organism>
<evidence type="ECO:0000259" key="4">
    <source>
        <dbReference type="SMART" id="SM00635"/>
    </source>
</evidence>
<keyword evidence="2" id="KW-0472">Membrane</keyword>
<keyword evidence="3" id="KW-0732">Signal</keyword>
<sequence length="519" mass="57768">MRRIKYLIITFLMVFCLFPICALATGSISVSTTNLNITKGGTATFSITANNAAGRIDISSSNSSVASVSSSSLFLDMQSGTITVKANQVGNTTIRVYATDVTTYDDEDLTGRTYTINVNVTEPVSDNNDNINNNTGGGSGNTSTNSNTNSNRNNSNKKTTTKNNLNLSSNNNLKELTIDDYDLVKIDDNNYTLVVTNNVTSINVKAVAEDEKSKITGTGNHDLKIGENTIEVIITAESGAQNKINIKITRKDGLYIEDLNEVLKDTSIDDINIIIDKNTKLSSSDIKKIKESGKKVNLNYYDNKNLIYSWILDGSKIKDVNELSMLITYTSNYYKEISELSNYADGLYLSFDQKKDFPAGLKIRLYVHDKFDDDSLLNLYYYSISSKKLELVKNKVKVQDGYIEVEIEKGSEYFLTMSDISISNQESFNYMNLLYLIPVVVIIVIIIIMIIIMKKRKNKDNKTKSLSLDDNVNTENGIENLSIEQDVEIDTLNDVKGEIDKVLNNNSESLNQSNDNSSK</sequence>
<dbReference type="Pfam" id="PF12733">
    <property type="entry name" value="Cadherin-like"/>
    <property type="match status" value="1"/>
</dbReference>
<evidence type="ECO:0000256" key="1">
    <source>
        <dbReference type="SAM" id="MobiDB-lite"/>
    </source>
</evidence>
<evidence type="ECO:0000313" key="6">
    <source>
        <dbReference type="Proteomes" id="UP000824074"/>
    </source>
</evidence>
<gene>
    <name evidence="5" type="ORF">IAB68_03125</name>
</gene>
<protein>
    <submittedName>
        <fullName evidence="5">Cadherin-like beta sandwich domain-containing protein</fullName>
    </submittedName>
</protein>
<dbReference type="EMBL" id="DVMT01000031">
    <property type="protein sequence ID" value="HIU40270.1"/>
    <property type="molecule type" value="Genomic_DNA"/>
</dbReference>
<dbReference type="AlphaFoldDB" id="A0A9D1LI01"/>
<feature type="compositionally biased region" description="Low complexity" evidence="1">
    <location>
        <begin position="125"/>
        <end position="134"/>
    </location>
</feature>
<reference evidence="5" key="2">
    <citation type="journal article" date="2021" name="PeerJ">
        <title>Extensive microbial diversity within the chicken gut microbiome revealed by metagenomics and culture.</title>
        <authorList>
            <person name="Gilroy R."/>
            <person name="Ravi A."/>
            <person name="Getino M."/>
            <person name="Pursley I."/>
            <person name="Horton D.L."/>
            <person name="Alikhan N.F."/>
            <person name="Baker D."/>
            <person name="Gharbi K."/>
            <person name="Hall N."/>
            <person name="Watson M."/>
            <person name="Adriaenssens E.M."/>
            <person name="Foster-Nyarko E."/>
            <person name="Jarju S."/>
            <person name="Secka A."/>
            <person name="Antonio M."/>
            <person name="Oren A."/>
            <person name="Chaudhuri R.R."/>
            <person name="La Ragione R."/>
            <person name="Hildebrand F."/>
            <person name="Pallen M.J."/>
        </authorList>
    </citation>
    <scope>NUCLEOTIDE SEQUENCE</scope>
    <source>
        <strain evidence="5">CHK193-30670</strain>
    </source>
</reference>
<dbReference type="Gene3D" id="2.60.40.1080">
    <property type="match status" value="1"/>
</dbReference>
<feature type="domain" description="BIG2" evidence="4">
    <location>
        <begin position="24"/>
        <end position="110"/>
    </location>
</feature>
<feature type="compositionally biased region" description="Low complexity" evidence="1">
    <location>
        <begin position="141"/>
        <end position="168"/>
    </location>
</feature>
<dbReference type="InterPro" id="IPR003343">
    <property type="entry name" value="Big_2"/>
</dbReference>
<keyword evidence="2" id="KW-1133">Transmembrane helix</keyword>
<feature type="transmembrane region" description="Helical" evidence="2">
    <location>
        <begin position="433"/>
        <end position="452"/>
    </location>
</feature>
<evidence type="ECO:0000313" key="5">
    <source>
        <dbReference type="EMBL" id="HIU40270.1"/>
    </source>
</evidence>
<name>A0A9D1LI01_9FIRM</name>
<dbReference type="InterPro" id="IPR025883">
    <property type="entry name" value="Cadherin-like_domain"/>
</dbReference>
<proteinExistence type="predicted"/>
<evidence type="ECO:0000256" key="3">
    <source>
        <dbReference type="SAM" id="SignalP"/>
    </source>
</evidence>